<evidence type="ECO:0000313" key="3">
    <source>
        <dbReference type="Proteomes" id="UP000187013"/>
    </source>
</evidence>
<dbReference type="Proteomes" id="UP000187013">
    <property type="component" value="Unassembled WGS sequence"/>
</dbReference>
<feature type="compositionally biased region" description="Basic and acidic residues" evidence="1">
    <location>
        <begin position="206"/>
        <end position="216"/>
    </location>
</feature>
<gene>
    <name evidence="2" type="ORF">ZYGR_0N03930</name>
</gene>
<feature type="compositionally biased region" description="Polar residues" evidence="1">
    <location>
        <begin position="218"/>
        <end position="227"/>
    </location>
</feature>
<feature type="region of interest" description="Disordered" evidence="1">
    <location>
        <begin position="183"/>
        <end position="236"/>
    </location>
</feature>
<reference evidence="2 3" key="1">
    <citation type="submission" date="2016-08" db="EMBL/GenBank/DDBJ databases">
        <title>Draft genome sequence of allopolyploid Zygosaccharomyces rouxii.</title>
        <authorList>
            <person name="Watanabe J."/>
            <person name="Uehara K."/>
            <person name="Mogi Y."/>
            <person name="Tsukioka Y."/>
        </authorList>
    </citation>
    <scope>NUCLEOTIDE SEQUENCE [LARGE SCALE GENOMIC DNA]</scope>
    <source>
        <strain evidence="2 3">NBRC 110957</strain>
    </source>
</reference>
<evidence type="ECO:0000313" key="2">
    <source>
        <dbReference type="EMBL" id="GAV48988.1"/>
    </source>
</evidence>
<dbReference type="EMBL" id="BDGX01000014">
    <property type="protein sequence ID" value="GAV48988.1"/>
    <property type="molecule type" value="Genomic_DNA"/>
</dbReference>
<dbReference type="eggNOG" id="ENOG502S95F">
    <property type="taxonomic scope" value="Eukaryota"/>
</dbReference>
<dbReference type="OMA" id="HICITEP"/>
<dbReference type="OrthoDB" id="4036527at2759"/>
<comment type="caution">
    <text evidence="2">The sequence shown here is derived from an EMBL/GenBank/DDBJ whole genome shotgun (WGS) entry which is preliminary data.</text>
</comment>
<dbReference type="AlphaFoldDB" id="A0A1Q2ZZY2"/>
<protein>
    <submittedName>
        <fullName evidence="2">Uncharacterized protein</fullName>
    </submittedName>
</protein>
<organism evidence="2 3">
    <name type="scientific">Zygosaccharomyces rouxii</name>
    <dbReference type="NCBI Taxonomy" id="4956"/>
    <lineage>
        <taxon>Eukaryota</taxon>
        <taxon>Fungi</taxon>
        <taxon>Dikarya</taxon>
        <taxon>Ascomycota</taxon>
        <taxon>Saccharomycotina</taxon>
        <taxon>Saccharomycetes</taxon>
        <taxon>Saccharomycetales</taxon>
        <taxon>Saccharomycetaceae</taxon>
        <taxon>Zygosaccharomyces</taxon>
    </lineage>
</organism>
<name>A0A1Q2ZZY2_ZYGRO</name>
<proteinExistence type="predicted"/>
<accession>A0A1Q2ZZY2</accession>
<sequence length="263" mass="29976">MSGDNSRRRRKKFTFKTIENDKSYNELKELPVIPSHRQLLEGSIFDAVGPNFKQLKEDISSLYSVIERDVSNENRQIGLVELQLKKSLKRVNHAYNEVAVERDQNRAASYNSRLLGNFFDKEDNVQNSVNEIDVLVSGILSNIVQIDNKFPKKSQMLKEDLVNKQHYPLLFQLLNEKFPKVSSPLSTPSIPLPPQSIPSQNSLERSSPKESSHDETETATPPQNKIKTQFMPPTLRRKICAPSTSTTLENINASEIINIKRSE</sequence>
<evidence type="ECO:0000256" key="1">
    <source>
        <dbReference type="SAM" id="MobiDB-lite"/>
    </source>
</evidence>